<dbReference type="SMART" id="SM00448">
    <property type="entry name" value="REC"/>
    <property type="match status" value="1"/>
</dbReference>
<evidence type="ECO:0000256" key="1">
    <source>
        <dbReference type="PROSITE-ProRule" id="PRU00169"/>
    </source>
</evidence>
<reference evidence="4 5" key="1">
    <citation type="submission" date="2019-02" db="EMBL/GenBank/DDBJ databases">
        <title>Genomic Encyclopedia of Type Strains, Phase IV (KMG-IV): sequencing the most valuable type-strain genomes for metagenomic binning, comparative biology and taxonomic classification.</title>
        <authorList>
            <person name="Goeker M."/>
        </authorList>
    </citation>
    <scope>NUCLEOTIDE SEQUENCE [LARGE SCALE GENOMIC DNA]</scope>
    <source>
        <strain evidence="4 5">DSM 18116</strain>
    </source>
</reference>
<evidence type="ECO:0000313" key="5">
    <source>
        <dbReference type="Proteomes" id="UP000293874"/>
    </source>
</evidence>
<organism evidence="4 5">
    <name type="scientific">Pseudobacter ginsenosidimutans</name>
    <dbReference type="NCBI Taxonomy" id="661488"/>
    <lineage>
        <taxon>Bacteria</taxon>
        <taxon>Pseudomonadati</taxon>
        <taxon>Bacteroidota</taxon>
        <taxon>Chitinophagia</taxon>
        <taxon>Chitinophagales</taxon>
        <taxon>Chitinophagaceae</taxon>
        <taxon>Pseudobacter</taxon>
    </lineage>
</organism>
<dbReference type="InterPro" id="IPR007492">
    <property type="entry name" value="LytTR_DNA-bd_dom"/>
</dbReference>
<dbReference type="SUPFAM" id="SSF52172">
    <property type="entry name" value="CheY-like"/>
    <property type="match status" value="1"/>
</dbReference>
<dbReference type="Pfam" id="PF00072">
    <property type="entry name" value="Response_reg"/>
    <property type="match status" value="1"/>
</dbReference>
<keyword evidence="5" id="KW-1185">Reference proteome</keyword>
<dbReference type="EMBL" id="SGXA01000002">
    <property type="protein sequence ID" value="RZS72087.1"/>
    <property type="molecule type" value="Genomic_DNA"/>
</dbReference>
<dbReference type="OrthoDB" id="1646880at2"/>
<dbReference type="InterPro" id="IPR046947">
    <property type="entry name" value="LytR-like"/>
</dbReference>
<dbReference type="Pfam" id="PF04397">
    <property type="entry name" value="LytTR"/>
    <property type="match status" value="1"/>
</dbReference>
<comment type="caution">
    <text evidence="4">The sequence shown here is derived from an EMBL/GenBank/DDBJ whole genome shotgun (WGS) entry which is preliminary data.</text>
</comment>
<name>A0A4Q7MTX8_9BACT</name>
<dbReference type="RefSeq" id="WP_130542538.1">
    <property type="nucleotide sequence ID" value="NZ_CP042431.1"/>
</dbReference>
<dbReference type="GO" id="GO:0003677">
    <property type="term" value="F:DNA binding"/>
    <property type="evidence" value="ECO:0007669"/>
    <property type="project" value="InterPro"/>
</dbReference>
<dbReference type="PROSITE" id="PS50110">
    <property type="entry name" value="RESPONSE_REGULATORY"/>
    <property type="match status" value="1"/>
</dbReference>
<sequence>MIKAIIIDDEPAAVNTLKLMLERYVPEISQIKTSNDPVKAIQLIKSFKPQLVFLDIQMPAMNGFELLKKLPEIQFNIIFTTAHHKYAIEALRFSALDYLMKPIDGDELRQSVDRFMARTVVALSQQSQYQNLLNNIGAKDRKDFKLALPTSEGTYFFNPEEIIRLEGEINYTWFHFSNRKPLLISKTLKEYEDILNDHGFLRIHKSHLINKVHVVNYTQNGTLTLSDRSQVDISRRRKEIILEALRTR</sequence>
<dbReference type="SMART" id="SM00850">
    <property type="entry name" value="LytTR"/>
    <property type="match status" value="1"/>
</dbReference>
<dbReference type="Proteomes" id="UP000293874">
    <property type="component" value="Unassembled WGS sequence"/>
</dbReference>
<dbReference type="GO" id="GO:0000156">
    <property type="term" value="F:phosphorelay response regulator activity"/>
    <property type="evidence" value="ECO:0007669"/>
    <property type="project" value="InterPro"/>
</dbReference>
<dbReference type="Gene3D" id="3.40.50.2300">
    <property type="match status" value="1"/>
</dbReference>
<dbReference type="PROSITE" id="PS50930">
    <property type="entry name" value="HTH_LYTTR"/>
    <property type="match status" value="1"/>
</dbReference>
<evidence type="ECO:0000259" key="3">
    <source>
        <dbReference type="PROSITE" id="PS50930"/>
    </source>
</evidence>
<dbReference type="AlphaFoldDB" id="A0A4Q7MTX8"/>
<dbReference type="Gene3D" id="2.40.50.1020">
    <property type="entry name" value="LytTr DNA-binding domain"/>
    <property type="match status" value="1"/>
</dbReference>
<dbReference type="InterPro" id="IPR001789">
    <property type="entry name" value="Sig_transdc_resp-reg_receiver"/>
</dbReference>
<keyword evidence="1" id="KW-0597">Phosphoprotein</keyword>
<feature type="domain" description="Response regulatory" evidence="2">
    <location>
        <begin position="3"/>
        <end position="116"/>
    </location>
</feature>
<accession>A0A4Q7MTX8</accession>
<gene>
    <name evidence="4" type="ORF">EV199_4002</name>
</gene>
<feature type="modified residue" description="4-aspartylphosphate" evidence="1">
    <location>
        <position position="55"/>
    </location>
</feature>
<proteinExistence type="predicted"/>
<dbReference type="PANTHER" id="PTHR37299:SF1">
    <property type="entry name" value="STAGE 0 SPORULATION PROTEIN A HOMOLOG"/>
    <property type="match status" value="1"/>
</dbReference>
<evidence type="ECO:0000313" key="4">
    <source>
        <dbReference type="EMBL" id="RZS72087.1"/>
    </source>
</evidence>
<dbReference type="PANTHER" id="PTHR37299">
    <property type="entry name" value="TRANSCRIPTIONAL REGULATOR-RELATED"/>
    <property type="match status" value="1"/>
</dbReference>
<feature type="domain" description="HTH LytTR-type" evidence="3">
    <location>
        <begin position="146"/>
        <end position="247"/>
    </location>
</feature>
<protein>
    <submittedName>
        <fullName evidence="4">LytTR family two component transcriptional regulator</fullName>
    </submittedName>
</protein>
<dbReference type="InterPro" id="IPR011006">
    <property type="entry name" value="CheY-like_superfamily"/>
</dbReference>
<evidence type="ECO:0000259" key="2">
    <source>
        <dbReference type="PROSITE" id="PS50110"/>
    </source>
</evidence>